<dbReference type="Gene3D" id="1.25.40.10">
    <property type="entry name" value="Tetratricopeptide repeat domain"/>
    <property type="match status" value="4"/>
</dbReference>
<dbReference type="Pfam" id="PF20431">
    <property type="entry name" value="E_motif"/>
    <property type="match status" value="1"/>
</dbReference>
<accession>A0A0E0G2C9</accession>
<dbReference type="PROSITE" id="PS51375">
    <property type="entry name" value="PPR"/>
    <property type="match status" value="4"/>
</dbReference>
<evidence type="ECO:0000256" key="3">
    <source>
        <dbReference type="PROSITE-ProRule" id="PRU00708"/>
    </source>
</evidence>
<dbReference type="InterPro" id="IPR011990">
    <property type="entry name" value="TPR-like_helical_dom_sf"/>
</dbReference>
<dbReference type="OMA" id="SCLVSCC"/>
<dbReference type="InterPro" id="IPR046960">
    <property type="entry name" value="PPR_At4g14850-like_plant"/>
</dbReference>
<dbReference type="EnsemblPlants" id="ONIVA02G06650.3">
    <property type="protein sequence ID" value="ONIVA02G06650.3"/>
    <property type="gene ID" value="ONIVA02G06650"/>
</dbReference>
<feature type="repeat" description="PPR" evidence="3">
    <location>
        <begin position="261"/>
        <end position="291"/>
    </location>
</feature>
<feature type="repeat" description="PPR" evidence="3">
    <location>
        <begin position="292"/>
        <end position="326"/>
    </location>
</feature>
<dbReference type="GO" id="GO:0009451">
    <property type="term" value="P:RNA modification"/>
    <property type="evidence" value="ECO:0007669"/>
    <property type="project" value="InterPro"/>
</dbReference>
<dbReference type="STRING" id="4536.A0A0E0G2C9"/>
<keyword evidence="5" id="KW-1185">Reference proteome</keyword>
<dbReference type="SUPFAM" id="SSF48452">
    <property type="entry name" value="TPR-like"/>
    <property type="match status" value="1"/>
</dbReference>
<reference evidence="4" key="2">
    <citation type="submission" date="2018-04" db="EMBL/GenBank/DDBJ databases">
        <title>OnivRS2 (Oryza nivara Reference Sequence Version 2).</title>
        <authorList>
            <person name="Zhang J."/>
            <person name="Kudrna D."/>
            <person name="Lee S."/>
            <person name="Talag J."/>
            <person name="Rajasekar S."/>
            <person name="Welchert J."/>
            <person name="Hsing Y.-I."/>
            <person name="Wing R.A."/>
        </authorList>
    </citation>
    <scope>NUCLEOTIDE SEQUENCE [LARGE SCALE GENOMIC DNA]</scope>
    <source>
        <strain evidence="4">SL10</strain>
    </source>
</reference>
<dbReference type="GO" id="GO:0003723">
    <property type="term" value="F:RNA binding"/>
    <property type="evidence" value="ECO:0007669"/>
    <property type="project" value="InterPro"/>
</dbReference>
<dbReference type="FunFam" id="1.25.40.10:FF:000473">
    <property type="entry name" value="Os03g0185200 protein"/>
    <property type="match status" value="1"/>
</dbReference>
<proteinExistence type="predicted"/>
<dbReference type="Pfam" id="PF01535">
    <property type="entry name" value="PPR"/>
    <property type="match status" value="2"/>
</dbReference>
<evidence type="ECO:0008006" key="6">
    <source>
        <dbReference type="Google" id="ProtNLM"/>
    </source>
</evidence>
<dbReference type="InterPro" id="IPR002885">
    <property type="entry name" value="PPR_rpt"/>
</dbReference>
<dbReference type="NCBIfam" id="TIGR00756">
    <property type="entry name" value="PPR"/>
    <property type="match status" value="5"/>
</dbReference>
<evidence type="ECO:0000256" key="2">
    <source>
        <dbReference type="ARBA" id="ARBA00022946"/>
    </source>
</evidence>
<sequence length="610" mass="65471">MFGRARCSTSAPAAGERRALPVDPLSLPRLLVSVATTPGAAAPAVSTLHAAALKLGVLPSSLPASNALVSAYSLSGLLPCALRAFSLIPHPSTGSYTAILSALSRHGRPREALSLFSAAAVARPDAELLSCVVSCCRRASASLPARAAHAYGVKTAPLLAFYASAGPALVALYAMCGRVSAAKRIFDRMDGEDVVSWNAMIGGFAGAGMNGEAWDCFRVMRARGVRGNARTAVAVLGACDLESGRQVHGHMVRNHGDSGSNAILWNALMNMYSRVGCVDNAEHVFFEIERKDVVSWNVMIGAFAKNGHGERALELVDAMLRCGMQPDSVTFTTLLMACCHCGLVDEGLALFERFVENSALIPTMEQCACIVDLLSRAGRFREAAGFIDQMPIRPNAVVWGALLSGSRMHHDVDHAQIAFEKLVQLEPDNPGNFVTMSNIYAKAGMVEDAKRVRMMIDREELVKPSGQSRVQAIVQQHSCIHYQQFIWCLPLDMDKVCSLRGDLRACSAPRVLCQVLSGVHCLVVCLLRRLRGKDDIVNAGIAGCCTGLALSFPAGLHIPFCQEIDCRRGVGDGVPAWSPRLTAVEVTTMAPVRSREVEEEQIGRRHGVQI</sequence>
<keyword evidence="1" id="KW-0677">Repeat</keyword>
<feature type="repeat" description="PPR" evidence="3">
    <location>
        <begin position="327"/>
        <end position="362"/>
    </location>
</feature>
<reference evidence="4" key="1">
    <citation type="submission" date="2015-04" db="UniProtKB">
        <authorList>
            <consortium name="EnsemblPlants"/>
        </authorList>
    </citation>
    <scope>IDENTIFICATION</scope>
    <source>
        <strain evidence="4">SL10</strain>
    </source>
</reference>
<dbReference type="FunFam" id="1.25.40.10:FF:000518">
    <property type="entry name" value="Pentatricopeptide repeat-containing protein"/>
    <property type="match status" value="1"/>
</dbReference>
<dbReference type="PANTHER" id="PTHR47926:SF342">
    <property type="entry name" value="TETRATRICOPEPTIDE-LIKE HELICAL DOMAIN-CONTAINING PROTEIN-RELATED"/>
    <property type="match status" value="1"/>
</dbReference>
<evidence type="ECO:0000313" key="5">
    <source>
        <dbReference type="Proteomes" id="UP000006591"/>
    </source>
</evidence>
<name>A0A0E0G2C9_ORYNI</name>
<dbReference type="Pfam" id="PF13041">
    <property type="entry name" value="PPR_2"/>
    <property type="match status" value="2"/>
</dbReference>
<evidence type="ECO:0000313" key="4">
    <source>
        <dbReference type="EnsemblPlants" id="ONIVA02G06650.3"/>
    </source>
</evidence>
<dbReference type="eggNOG" id="KOG1652">
    <property type="taxonomic scope" value="Eukaryota"/>
</dbReference>
<dbReference type="eggNOG" id="KOG4197">
    <property type="taxonomic scope" value="Eukaryota"/>
</dbReference>
<dbReference type="InterPro" id="IPR046848">
    <property type="entry name" value="E_motif"/>
</dbReference>
<dbReference type="PANTHER" id="PTHR47926">
    <property type="entry name" value="PENTATRICOPEPTIDE REPEAT-CONTAINING PROTEIN"/>
    <property type="match status" value="1"/>
</dbReference>
<keyword evidence="2" id="KW-0809">Transit peptide</keyword>
<dbReference type="Proteomes" id="UP000006591">
    <property type="component" value="Chromosome 2"/>
</dbReference>
<organism evidence="4">
    <name type="scientific">Oryza nivara</name>
    <name type="common">Indian wild rice</name>
    <name type="synonym">Oryza sativa f. spontanea</name>
    <dbReference type="NCBI Taxonomy" id="4536"/>
    <lineage>
        <taxon>Eukaryota</taxon>
        <taxon>Viridiplantae</taxon>
        <taxon>Streptophyta</taxon>
        <taxon>Embryophyta</taxon>
        <taxon>Tracheophyta</taxon>
        <taxon>Spermatophyta</taxon>
        <taxon>Magnoliopsida</taxon>
        <taxon>Liliopsida</taxon>
        <taxon>Poales</taxon>
        <taxon>Poaceae</taxon>
        <taxon>BOP clade</taxon>
        <taxon>Oryzoideae</taxon>
        <taxon>Oryzeae</taxon>
        <taxon>Oryzinae</taxon>
        <taxon>Oryza</taxon>
    </lineage>
</organism>
<dbReference type="FunFam" id="1.25.40.10:FF:001802">
    <property type="entry name" value="Tetratricopeptide repeat (TPR)-like superfamily protein"/>
    <property type="match status" value="1"/>
</dbReference>
<dbReference type="FunFam" id="1.25.40.10:FF:000502">
    <property type="entry name" value="Os03g0185200 protein"/>
    <property type="match status" value="1"/>
</dbReference>
<feature type="repeat" description="PPR" evidence="3">
    <location>
        <begin position="193"/>
        <end position="227"/>
    </location>
</feature>
<dbReference type="AlphaFoldDB" id="A0A0E0G2C9"/>
<protein>
    <recommendedName>
        <fullName evidence="6">Pentatricopeptide repeat-containing protein</fullName>
    </recommendedName>
</protein>
<evidence type="ECO:0000256" key="1">
    <source>
        <dbReference type="ARBA" id="ARBA00022737"/>
    </source>
</evidence>
<dbReference type="Gramene" id="ONIVA02G06650.3">
    <property type="protein sequence ID" value="ONIVA02G06650.3"/>
    <property type="gene ID" value="ONIVA02G06650"/>
</dbReference>